<proteinExistence type="predicted"/>
<name>A0A0J0XRL0_9TREE</name>
<accession>A0A0J0XRL0</accession>
<feature type="region of interest" description="Disordered" evidence="1">
    <location>
        <begin position="1"/>
        <end position="37"/>
    </location>
</feature>
<evidence type="ECO:0000313" key="2">
    <source>
        <dbReference type="EMBL" id="KLT43766.1"/>
    </source>
</evidence>
<evidence type="ECO:0000313" key="3">
    <source>
        <dbReference type="Proteomes" id="UP000053611"/>
    </source>
</evidence>
<dbReference type="AlphaFoldDB" id="A0A0J0XRL0"/>
<gene>
    <name evidence="2" type="ORF">CC85DRAFT_43386</name>
</gene>
<dbReference type="EMBL" id="KQ087192">
    <property type="protein sequence ID" value="KLT43766.1"/>
    <property type="molecule type" value="Genomic_DNA"/>
</dbReference>
<sequence length="91" mass="9647">MPSVSTPAQVSVPPPNTGATHTPAPVSPTTTTAAHPATPSLHDRVMADAHAQAAQGAFSSTPYLTAERYRRLSWDFEQRRGSNPLSRGINP</sequence>
<feature type="compositionally biased region" description="Low complexity" evidence="1">
    <location>
        <begin position="19"/>
        <end position="37"/>
    </location>
</feature>
<dbReference type="RefSeq" id="XP_018280257.1">
    <property type="nucleotide sequence ID" value="XM_018427173.1"/>
</dbReference>
<organism evidence="2 3">
    <name type="scientific">Cutaneotrichosporon oleaginosum</name>
    <dbReference type="NCBI Taxonomy" id="879819"/>
    <lineage>
        <taxon>Eukaryota</taxon>
        <taxon>Fungi</taxon>
        <taxon>Dikarya</taxon>
        <taxon>Basidiomycota</taxon>
        <taxon>Agaricomycotina</taxon>
        <taxon>Tremellomycetes</taxon>
        <taxon>Trichosporonales</taxon>
        <taxon>Trichosporonaceae</taxon>
        <taxon>Cutaneotrichosporon</taxon>
    </lineage>
</organism>
<reference evidence="2 3" key="1">
    <citation type="submission" date="2015-03" db="EMBL/GenBank/DDBJ databases">
        <title>Genomics and transcriptomics of the oil-accumulating basidiomycete yeast T. oleaginosus allow insights into substrate utilization and the diverse evolutionary trajectories of mating systems in fungi.</title>
        <authorList>
            <consortium name="DOE Joint Genome Institute"/>
            <person name="Kourist R."/>
            <person name="Kracht O."/>
            <person name="Bracharz F."/>
            <person name="Lipzen A."/>
            <person name="Nolan M."/>
            <person name="Ohm R."/>
            <person name="Grigoriev I."/>
            <person name="Sun S."/>
            <person name="Heitman J."/>
            <person name="Bruck T."/>
            <person name="Nowrousian M."/>
        </authorList>
    </citation>
    <scope>NUCLEOTIDE SEQUENCE [LARGE SCALE GENOMIC DNA]</scope>
    <source>
        <strain evidence="2 3">IBC0246</strain>
    </source>
</reference>
<dbReference type="Proteomes" id="UP000053611">
    <property type="component" value="Unassembled WGS sequence"/>
</dbReference>
<keyword evidence="3" id="KW-1185">Reference proteome</keyword>
<protein>
    <submittedName>
        <fullName evidence="2">Uncharacterized protein</fullName>
    </submittedName>
</protein>
<dbReference type="GeneID" id="28987776"/>
<evidence type="ECO:0000256" key="1">
    <source>
        <dbReference type="SAM" id="MobiDB-lite"/>
    </source>
</evidence>